<feature type="transmembrane region" description="Helical" evidence="7">
    <location>
        <begin position="93"/>
        <end position="116"/>
    </location>
</feature>
<sequence>MPYWDWFIHWLWEQCEIKRTVKPEKLAFSQQGIPAALGAAVLFGASTPLAKLLLDGISPWMLAGLLYLGSGLGLLLYRWFSHAPSVRLSRHETLWFGGAVLSGGVIAPVLLMVGLVNMPASGASLLLNAEGVFTALLAWFVFRENVDRRIALGMFAIVAGALLLSWSGEARIGTVWPALAILGACFAWGVDNNLTRKVSLNDATWIASVKGLVAGIVNLALVWVLGAASLPALPLLGAALLLGFLAYGVSLTLFVVSLRHLGTARTGAYFSVAPFFGAMLSIVLLGEPVTVPLLAAGLLMAAGVWLHLTENHAHEHPHGALEHEHEHTHDEHHQHGHDFPVAVGIKHRHWHRHEPMVHTHAHFPDAHHQHGHE</sequence>
<reference evidence="9 10" key="1">
    <citation type="submission" date="2016-10" db="EMBL/GenBank/DDBJ databases">
        <authorList>
            <person name="de Groot N.N."/>
        </authorList>
    </citation>
    <scope>NUCLEOTIDE SEQUENCE [LARGE SCALE GENOMIC DNA]</scope>
    <source>
        <strain evidence="9 10">DSM 21228</strain>
    </source>
</reference>
<protein>
    <submittedName>
        <fullName evidence="9">Permease of the drug/metabolite transporter (DMT) superfamily</fullName>
    </submittedName>
</protein>
<feature type="transmembrane region" description="Helical" evidence="7">
    <location>
        <begin position="149"/>
        <end position="168"/>
    </location>
</feature>
<keyword evidence="2" id="KW-1003">Cell membrane</keyword>
<feature type="transmembrane region" description="Helical" evidence="7">
    <location>
        <begin position="232"/>
        <end position="256"/>
    </location>
</feature>
<feature type="domain" description="EamA" evidence="8">
    <location>
        <begin position="32"/>
        <end position="165"/>
    </location>
</feature>
<evidence type="ECO:0000256" key="7">
    <source>
        <dbReference type="SAM" id="Phobius"/>
    </source>
</evidence>
<organism evidence="9 10">
    <name type="scientific">Thiothrix caldifontis</name>
    <dbReference type="NCBI Taxonomy" id="525918"/>
    <lineage>
        <taxon>Bacteria</taxon>
        <taxon>Pseudomonadati</taxon>
        <taxon>Pseudomonadota</taxon>
        <taxon>Gammaproteobacteria</taxon>
        <taxon>Thiotrichales</taxon>
        <taxon>Thiotrichaceae</taxon>
        <taxon>Thiothrix</taxon>
    </lineage>
</organism>
<dbReference type="Proteomes" id="UP000199397">
    <property type="component" value="Unassembled WGS sequence"/>
</dbReference>
<keyword evidence="4 7" id="KW-1133">Transmembrane helix</keyword>
<comment type="subcellular location">
    <subcellularLocation>
        <location evidence="1">Cell membrane</location>
        <topology evidence="1">Multi-pass membrane protein</topology>
    </subcellularLocation>
</comment>
<evidence type="ECO:0000256" key="2">
    <source>
        <dbReference type="ARBA" id="ARBA00022475"/>
    </source>
</evidence>
<dbReference type="AlphaFoldDB" id="A0A1H4GAT6"/>
<dbReference type="STRING" id="525918.SAMN05660964_03375"/>
<gene>
    <name evidence="9" type="ORF">SAMN05660964_03375</name>
</gene>
<accession>A0A1H4GAT6</accession>
<feature type="region of interest" description="Disordered" evidence="6">
    <location>
        <begin position="316"/>
        <end position="336"/>
    </location>
</feature>
<proteinExistence type="predicted"/>
<dbReference type="SUPFAM" id="SSF103481">
    <property type="entry name" value="Multidrug resistance efflux transporter EmrE"/>
    <property type="match status" value="2"/>
</dbReference>
<feature type="transmembrane region" description="Helical" evidence="7">
    <location>
        <begin position="203"/>
        <end position="226"/>
    </location>
</feature>
<evidence type="ECO:0000256" key="4">
    <source>
        <dbReference type="ARBA" id="ARBA00022989"/>
    </source>
</evidence>
<dbReference type="InterPro" id="IPR000620">
    <property type="entry name" value="EamA_dom"/>
</dbReference>
<evidence type="ECO:0000259" key="8">
    <source>
        <dbReference type="Pfam" id="PF00892"/>
    </source>
</evidence>
<dbReference type="PANTHER" id="PTHR42920">
    <property type="entry name" value="OS03G0707200 PROTEIN-RELATED"/>
    <property type="match status" value="1"/>
</dbReference>
<evidence type="ECO:0000313" key="9">
    <source>
        <dbReference type="EMBL" id="SEB06745.1"/>
    </source>
</evidence>
<feature type="transmembrane region" description="Helical" evidence="7">
    <location>
        <begin position="60"/>
        <end position="81"/>
    </location>
</feature>
<keyword evidence="3 7" id="KW-0812">Transmembrane</keyword>
<evidence type="ECO:0000256" key="1">
    <source>
        <dbReference type="ARBA" id="ARBA00004651"/>
    </source>
</evidence>
<feature type="transmembrane region" description="Helical" evidence="7">
    <location>
        <begin position="268"/>
        <end position="285"/>
    </location>
</feature>
<evidence type="ECO:0000256" key="3">
    <source>
        <dbReference type="ARBA" id="ARBA00022692"/>
    </source>
</evidence>
<dbReference type="GO" id="GO:0005886">
    <property type="term" value="C:plasma membrane"/>
    <property type="evidence" value="ECO:0007669"/>
    <property type="project" value="UniProtKB-SubCell"/>
</dbReference>
<evidence type="ECO:0000313" key="10">
    <source>
        <dbReference type="Proteomes" id="UP000199397"/>
    </source>
</evidence>
<dbReference type="Pfam" id="PF00892">
    <property type="entry name" value="EamA"/>
    <property type="match status" value="2"/>
</dbReference>
<keyword evidence="10" id="KW-1185">Reference proteome</keyword>
<evidence type="ECO:0000256" key="5">
    <source>
        <dbReference type="ARBA" id="ARBA00023136"/>
    </source>
</evidence>
<dbReference type="EMBL" id="FNQP01000030">
    <property type="protein sequence ID" value="SEB06745.1"/>
    <property type="molecule type" value="Genomic_DNA"/>
</dbReference>
<evidence type="ECO:0000256" key="6">
    <source>
        <dbReference type="SAM" id="MobiDB-lite"/>
    </source>
</evidence>
<dbReference type="InterPro" id="IPR051258">
    <property type="entry name" value="Diverse_Substrate_Transporter"/>
</dbReference>
<dbReference type="Gene3D" id="1.10.3730.20">
    <property type="match status" value="1"/>
</dbReference>
<keyword evidence="5 7" id="KW-0472">Membrane</keyword>
<dbReference type="PANTHER" id="PTHR42920:SF11">
    <property type="entry name" value="INNER MEMBRANE PROTEIN YTFF"/>
    <property type="match status" value="1"/>
</dbReference>
<dbReference type="InterPro" id="IPR037185">
    <property type="entry name" value="EmrE-like"/>
</dbReference>
<feature type="domain" description="EamA" evidence="8">
    <location>
        <begin position="176"/>
        <end position="307"/>
    </location>
</feature>
<name>A0A1H4GAT6_9GAMM</name>
<feature type="transmembrane region" description="Helical" evidence="7">
    <location>
        <begin position="174"/>
        <end position="191"/>
    </location>
</feature>
<feature type="transmembrane region" description="Helical" evidence="7">
    <location>
        <begin position="122"/>
        <end position="142"/>
    </location>
</feature>